<proteinExistence type="predicted"/>
<sequence length="483" mass="53785">MKRLCLMALLLVVGCKSEFDEFKQKVIEDAKSDQRIDQKEYQALAELAASSNDRAFKTFKDQDGKIDNEKLSAYLRKFLDSKKLSSVEISQGDAAPSQIGAFNVNVFLENSASMDGYVKGVTNFETAIYNLLGDIRISGICDSLNLSYINKSIPYQKKNALSPEIQDFIEKLEPATFQLRGGDRSVSDLKSILNTVLHTVNDRNAAILISDFVFSPGNKANANDYLNNQSVGIKIDFAEKLHAFDLAAVIVHLESNFDGVYYDKTDKPIQLSTKRPYYIWIIGSTAQVRAILEKKIVDNIKGGYAHKLVLQGIKDVQAPAFKIMYKPQIGHFDAKELPQGIITNATASAERVFGFDVAVDFSKGLQDASYYLDPANYMLSDKHYHLKAELIQDKNNPALKGFTHLLHISTDELSDEVLELSVIGQSPSWVAQLSSEDDANIAADNAEKQRTFGFKYLVDGVCDAFYPPQSPNTISKINIQIKK</sequence>
<reference evidence="1 3" key="1">
    <citation type="submission" date="2016-11" db="EMBL/GenBank/DDBJ databases">
        <authorList>
            <person name="Jaros S."/>
            <person name="Januszkiewicz K."/>
            <person name="Wedrychowicz H."/>
        </authorList>
    </citation>
    <scope>NUCLEOTIDE SEQUENCE [LARGE SCALE GENOMIC DNA]</scope>
    <source>
        <strain evidence="1 3">DSM 784</strain>
    </source>
</reference>
<dbReference type="EMBL" id="FPIZ01000022">
    <property type="protein sequence ID" value="SFW83360.1"/>
    <property type="molecule type" value="Genomic_DNA"/>
</dbReference>
<dbReference type="STRING" id="1004.SAMN05661012_05396"/>
<keyword evidence="4" id="KW-1185">Reference proteome</keyword>
<dbReference type="Proteomes" id="UP001326715">
    <property type="component" value="Chromosome"/>
</dbReference>
<evidence type="ECO:0000313" key="3">
    <source>
        <dbReference type="Proteomes" id="UP000183788"/>
    </source>
</evidence>
<dbReference type="PROSITE" id="PS51257">
    <property type="entry name" value="PROKAR_LIPOPROTEIN"/>
    <property type="match status" value="1"/>
</dbReference>
<gene>
    <name evidence="1" type="ORF">SAMN05661012_05396</name>
    <name evidence="2" type="ORF">SR876_24025</name>
</gene>
<evidence type="ECO:0000313" key="1">
    <source>
        <dbReference type="EMBL" id="SFW83360.1"/>
    </source>
</evidence>
<accession>A0A1K1SG52</accession>
<dbReference type="EMBL" id="CP140154">
    <property type="protein sequence ID" value="WQG87998.1"/>
    <property type="molecule type" value="Genomic_DNA"/>
</dbReference>
<protein>
    <submittedName>
        <fullName evidence="1">Uncharacterized protein</fullName>
    </submittedName>
</protein>
<name>A0A1K1SG52_9BACT</name>
<dbReference type="RefSeq" id="WP_143150894.1">
    <property type="nucleotide sequence ID" value="NZ_CP139972.1"/>
</dbReference>
<dbReference type="AlphaFoldDB" id="A0A1K1SG52"/>
<reference evidence="2 4" key="2">
    <citation type="submission" date="2023-11" db="EMBL/GenBank/DDBJ databases">
        <title>MicrobeMod: A computational toolkit for identifying prokaryotic methylation and restriction-modification with nanopore sequencing.</title>
        <authorList>
            <person name="Crits-Christoph A."/>
            <person name="Kang S.C."/>
            <person name="Lee H."/>
            <person name="Ostrov N."/>
        </authorList>
    </citation>
    <scope>NUCLEOTIDE SEQUENCE [LARGE SCALE GENOMIC DNA]</scope>
    <source>
        <strain evidence="2 4">ATCC 23090</strain>
    </source>
</reference>
<evidence type="ECO:0000313" key="2">
    <source>
        <dbReference type="EMBL" id="WQG87998.1"/>
    </source>
</evidence>
<dbReference type="OrthoDB" id="1067458at2"/>
<evidence type="ECO:0000313" key="4">
    <source>
        <dbReference type="Proteomes" id="UP001326715"/>
    </source>
</evidence>
<organism evidence="1 3">
    <name type="scientific">Chitinophaga sancti</name>
    <dbReference type="NCBI Taxonomy" id="1004"/>
    <lineage>
        <taxon>Bacteria</taxon>
        <taxon>Pseudomonadati</taxon>
        <taxon>Bacteroidota</taxon>
        <taxon>Chitinophagia</taxon>
        <taxon>Chitinophagales</taxon>
        <taxon>Chitinophagaceae</taxon>
        <taxon>Chitinophaga</taxon>
    </lineage>
</organism>
<dbReference type="Proteomes" id="UP000183788">
    <property type="component" value="Unassembled WGS sequence"/>
</dbReference>